<keyword evidence="3" id="KW-1185">Reference proteome</keyword>
<reference evidence="2 3" key="1">
    <citation type="journal article" date="2019" name="Environ. Microbiol.">
        <title>At the nexus of three kingdoms: the genome of the mycorrhizal fungus Gigaspora margarita provides insights into plant, endobacterial and fungal interactions.</title>
        <authorList>
            <person name="Venice F."/>
            <person name="Ghignone S."/>
            <person name="Salvioli di Fossalunga A."/>
            <person name="Amselem J."/>
            <person name="Novero M."/>
            <person name="Xianan X."/>
            <person name="Sedzielewska Toro K."/>
            <person name="Morin E."/>
            <person name="Lipzen A."/>
            <person name="Grigoriev I.V."/>
            <person name="Henrissat B."/>
            <person name="Martin F.M."/>
            <person name="Bonfante P."/>
        </authorList>
    </citation>
    <scope>NUCLEOTIDE SEQUENCE [LARGE SCALE GENOMIC DNA]</scope>
    <source>
        <strain evidence="2 3">BEG34</strain>
    </source>
</reference>
<feature type="compositionally biased region" description="Polar residues" evidence="1">
    <location>
        <begin position="121"/>
        <end position="130"/>
    </location>
</feature>
<accession>A0A8H4ABY6</accession>
<evidence type="ECO:0000256" key="1">
    <source>
        <dbReference type="SAM" id="MobiDB-lite"/>
    </source>
</evidence>
<sequence length="150" mass="17533">MVIDFVTKRNEEGKEDLEPGRFYYYVLTHQDPKVNIDRKMRLVSEFIETDAIDKLYYFKSLKDICVRFFACTAKDAEKQIEAFYKKQTDSFKQLTLDFNPSSLLKKKNSTDPISIQKRTKFASSNNGEGSSKTRRKHSSESNIIPIKKQK</sequence>
<evidence type="ECO:0000313" key="3">
    <source>
        <dbReference type="Proteomes" id="UP000439903"/>
    </source>
</evidence>
<name>A0A8H4ABY6_GIGMA</name>
<feature type="region of interest" description="Disordered" evidence="1">
    <location>
        <begin position="105"/>
        <end position="150"/>
    </location>
</feature>
<dbReference type="EMBL" id="WTPW01000819">
    <property type="protein sequence ID" value="KAF0477136.1"/>
    <property type="molecule type" value="Genomic_DNA"/>
</dbReference>
<comment type="caution">
    <text evidence="2">The sequence shown here is derived from an EMBL/GenBank/DDBJ whole genome shotgun (WGS) entry which is preliminary data.</text>
</comment>
<protein>
    <submittedName>
        <fullName evidence="2">Uncharacterized protein</fullName>
    </submittedName>
</protein>
<organism evidence="2 3">
    <name type="scientific">Gigaspora margarita</name>
    <dbReference type="NCBI Taxonomy" id="4874"/>
    <lineage>
        <taxon>Eukaryota</taxon>
        <taxon>Fungi</taxon>
        <taxon>Fungi incertae sedis</taxon>
        <taxon>Mucoromycota</taxon>
        <taxon>Glomeromycotina</taxon>
        <taxon>Glomeromycetes</taxon>
        <taxon>Diversisporales</taxon>
        <taxon>Gigasporaceae</taxon>
        <taxon>Gigaspora</taxon>
    </lineage>
</organism>
<proteinExistence type="predicted"/>
<dbReference type="AlphaFoldDB" id="A0A8H4ABY6"/>
<evidence type="ECO:0000313" key="2">
    <source>
        <dbReference type="EMBL" id="KAF0477136.1"/>
    </source>
</evidence>
<gene>
    <name evidence="2" type="ORF">F8M41_024282</name>
</gene>
<dbReference type="Proteomes" id="UP000439903">
    <property type="component" value="Unassembled WGS sequence"/>
</dbReference>